<evidence type="ECO:0000313" key="2">
    <source>
        <dbReference type="Proteomes" id="UP000466906"/>
    </source>
</evidence>
<name>A0A6N4V1H5_9MYCO</name>
<dbReference type="Proteomes" id="UP000466906">
    <property type="component" value="Chromosome"/>
</dbReference>
<protein>
    <submittedName>
        <fullName evidence="1">Uncharacterized protein</fullName>
    </submittedName>
</protein>
<reference evidence="1 2" key="1">
    <citation type="journal article" date="2019" name="Emerg. Microbes Infect.">
        <title>Comprehensive subspecies identification of 175 nontuberculous mycobacteria species based on 7547 genomic profiles.</title>
        <authorList>
            <person name="Matsumoto Y."/>
            <person name="Kinjo T."/>
            <person name="Motooka D."/>
            <person name="Nabeya D."/>
            <person name="Jung N."/>
            <person name="Uechi K."/>
            <person name="Horii T."/>
            <person name="Iida T."/>
            <person name="Fujita J."/>
            <person name="Nakamura S."/>
        </authorList>
    </citation>
    <scope>NUCLEOTIDE SEQUENCE [LARGE SCALE GENOMIC DNA]</scope>
    <source>
        <strain evidence="1 2">JCM 12272</strain>
    </source>
</reference>
<gene>
    <name evidence="1" type="ORF">MALV_52800</name>
</gene>
<keyword evidence="2" id="KW-1185">Reference proteome</keyword>
<accession>A0A6N4V1H5</accession>
<organism evidence="1 2">
    <name type="scientific">Mycolicibacterium alvei</name>
    <dbReference type="NCBI Taxonomy" id="67081"/>
    <lineage>
        <taxon>Bacteria</taxon>
        <taxon>Bacillati</taxon>
        <taxon>Actinomycetota</taxon>
        <taxon>Actinomycetes</taxon>
        <taxon>Mycobacteriales</taxon>
        <taxon>Mycobacteriaceae</taxon>
        <taxon>Mycolicibacterium</taxon>
    </lineage>
</organism>
<proteinExistence type="predicted"/>
<dbReference type="EMBL" id="AP022565">
    <property type="protein sequence ID" value="BBX30155.1"/>
    <property type="molecule type" value="Genomic_DNA"/>
</dbReference>
<evidence type="ECO:0000313" key="1">
    <source>
        <dbReference type="EMBL" id="BBX30155.1"/>
    </source>
</evidence>
<dbReference type="AlphaFoldDB" id="A0A6N4V1H5"/>
<sequence>MDQRGEQAVLVAEVVVERADTDPGLAGEAPHGKLLHAVNLDEDPRSVEDMSTCALLDPRCHK</sequence>
<dbReference type="KEGG" id="malv:MALV_52800"/>